<dbReference type="EMBL" id="CP103424">
    <property type="protein sequence ID" value="UWD35344.1"/>
    <property type="molecule type" value="Genomic_DNA"/>
</dbReference>
<protein>
    <submittedName>
        <fullName evidence="1">Uncharacterized protein</fullName>
    </submittedName>
</protein>
<name>A0ABY5TXD7_9MOLU</name>
<gene>
    <name evidence="1" type="ORF">NX779_01755</name>
</gene>
<dbReference type="Proteomes" id="UP001059819">
    <property type="component" value="Chromosome"/>
</dbReference>
<keyword evidence="2" id="KW-1185">Reference proteome</keyword>
<evidence type="ECO:0000313" key="2">
    <source>
        <dbReference type="Proteomes" id="UP001059819"/>
    </source>
</evidence>
<organism evidence="1 2">
    <name type="scientific">Mycoplasma cottewii</name>
    <dbReference type="NCBI Taxonomy" id="51364"/>
    <lineage>
        <taxon>Bacteria</taxon>
        <taxon>Bacillati</taxon>
        <taxon>Mycoplasmatota</taxon>
        <taxon>Mollicutes</taxon>
        <taxon>Mycoplasmataceae</taxon>
        <taxon>Mycoplasma</taxon>
    </lineage>
</organism>
<reference evidence="1" key="1">
    <citation type="submission" date="2022-08" db="EMBL/GenBank/DDBJ databases">
        <title>Complete genome sequence of Mycoplasma cottewii type strain VIS.</title>
        <authorList>
            <person name="Spergser J."/>
        </authorList>
    </citation>
    <scope>NUCLEOTIDE SEQUENCE</scope>
    <source>
        <strain evidence="1">VIS</strain>
    </source>
</reference>
<evidence type="ECO:0000313" key="1">
    <source>
        <dbReference type="EMBL" id="UWD35344.1"/>
    </source>
</evidence>
<sequence length="377" mass="43545">MSTSITLSSRINHTYNNIVNNVKKFDHISSNQININSHDATDATDRSVFPLLDLVSDNSYYNKKTNDKNTSFLNFVLNEKALQDSMNMNNKTLLTEMFSDKTFASFFKDITVFDNNKANASAWSLQLTFYATQFAFDKYNELKNNNQDVNYLKDTVIGKYILNAVDKKTLNEDVSKIKQIGVNAFDKNWLVSPEGQKKVKDLFDTFSPDQKELFSYVYAATRTLIEYITKKIYLEIFNPIVVESNKNLKHKGNDFYNFLVGKNISSDIDDKFETDKDFNGTSEGLNWIINDKNKDYYLNNFEIDKTVIKENEYKIITKDSNIDEQIKTLGMRGMTDLVIADTLKDDSKKQTVVTNIESKINDYSLFKLSKEKVKLNH</sequence>
<proteinExistence type="predicted"/>
<accession>A0ABY5TXD7</accession>